<dbReference type="InterPro" id="IPR011251">
    <property type="entry name" value="Luciferase-like_dom"/>
</dbReference>
<dbReference type="InterPro" id="IPR050564">
    <property type="entry name" value="F420-G6PD/mer"/>
</dbReference>
<keyword evidence="1" id="KW-0560">Oxidoreductase</keyword>
<feature type="domain" description="Luciferase-like" evidence="2">
    <location>
        <begin position="22"/>
        <end position="285"/>
    </location>
</feature>
<dbReference type="GO" id="GO:0016705">
    <property type="term" value="F:oxidoreductase activity, acting on paired donors, with incorporation or reduction of molecular oxygen"/>
    <property type="evidence" value="ECO:0007669"/>
    <property type="project" value="InterPro"/>
</dbReference>
<evidence type="ECO:0000313" key="4">
    <source>
        <dbReference type="Proteomes" id="UP000051017"/>
    </source>
</evidence>
<evidence type="ECO:0000256" key="1">
    <source>
        <dbReference type="ARBA" id="ARBA00023002"/>
    </source>
</evidence>
<sequence length="310" mass="33637">MTQFPINPYSKPAISIVASPTKRNPILELALKAEQLGFEGLACPSLGGTMALCTSLAHATNTIHFWTSIQPMYYSHPVETANTAAHIHEISHGRFGLGIGVSHGPVVQRLGVETGKPLSDISNYVAAMRASERFSGELPPIYLATLRDKMLALSHQISEGAIWANASLRDIGRQVATLPADKRSTFFMSNMVPTIISDDIEAALALHRKTLTGYVSLPNYRNYWRTAGYVDEMDAIEHVLATTPKDLMVETLQATMSDSWLRDCTISGSVTQVREQFAAWANAGVLPIAVMSSTSGGQAKAINELFDAFA</sequence>
<dbReference type="Proteomes" id="UP000051017">
    <property type="component" value="Unassembled WGS sequence"/>
</dbReference>
<reference evidence="3 4" key="1">
    <citation type="submission" date="2015-10" db="EMBL/GenBank/DDBJ databases">
        <title>Metagenome-Assembled Genomes uncover a global brackish microbiome.</title>
        <authorList>
            <person name="Hugerth L.W."/>
            <person name="Larsson J."/>
            <person name="Alneberg J."/>
            <person name="Lindh M.V."/>
            <person name="Legrand C."/>
            <person name="Pinhassi J."/>
            <person name="Andersson A.F."/>
        </authorList>
    </citation>
    <scope>NUCLEOTIDE SEQUENCE [LARGE SCALE GENOMIC DNA]</scope>
    <source>
        <strain evidence="3">BACL6 MAG-120924-bin43</strain>
    </source>
</reference>
<dbReference type="EMBL" id="LIBJ01000140">
    <property type="protein sequence ID" value="KRO47662.1"/>
    <property type="molecule type" value="Genomic_DNA"/>
</dbReference>
<evidence type="ECO:0000313" key="3">
    <source>
        <dbReference type="EMBL" id="KRO47662.1"/>
    </source>
</evidence>
<dbReference type="SUPFAM" id="SSF51679">
    <property type="entry name" value="Bacterial luciferase-like"/>
    <property type="match status" value="1"/>
</dbReference>
<proteinExistence type="predicted"/>
<protein>
    <recommendedName>
        <fullName evidence="2">Luciferase-like domain-containing protein</fullName>
    </recommendedName>
</protein>
<dbReference type="Pfam" id="PF00296">
    <property type="entry name" value="Bac_luciferase"/>
    <property type="match status" value="1"/>
</dbReference>
<comment type="caution">
    <text evidence="3">The sequence shown here is derived from an EMBL/GenBank/DDBJ whole genome shotgun (WGS) entry which is preliminary data.</text>
</comment>
<dbReference type="PANTHER" id="PTHR43244:SF1">
    <property type="entry name" value="5,10-METHYLENETETRAHYDROMETHANOPTERIN REDUCTASE"/>
    <property type="match status" value="1"/>
</dbReference>
<name>A0A0R2QBF9_9ACTN</name>
<dbReference type="PANTHER" id="PTHR43244">
    <property type="match status" value="1"/>
</dbReference>
<organism evidence="3 4">
    <name type="scientific">Acidimicrobiia bacterium BACL6 MAG-120924-bin43</name>
    <dbReference type="NCBI Taxonomy" id="1655583"/>
    <lineage>
        <taxon>Bacteria</taxon>
        <taxon>Bacillati</taxon>
        <taxon>Actinomycetota</taxon>
        <taxon>Acidimicrobiia</taxon>
        <taxon>acIV cluster</taxon>
    </lineage>
</organism>
<dbReference type="InterPro" id="IPR036661">
    <property type="entry name" value="Luciferase-like_sf"/>
</dbReference>
<evidence type="ECO:0000259" key="2">
    <source>
        <dbReference type="Pfam" id="PF00296"/>
    </source>
</evidence>
<gene>
    <name evidence="3" type="ORF">ABR75_06690</name>
</gene>
<dbReference type="AlphaFoldDB" id="A0A0R2QBF9"/>
<accession>A0A0R2QBF9</accession>
<dbReference type="Gene3D" id="3.20.20.30">
    <property type="entry name" value="Luciferase-like domain"/>
    <property type="match status" value="1"/>
</dbReference>